<feature type="compositionally biased region" description="Basic and acidic residues" evidence="1">
    <location>
        <begin position="90"/>
        <end position="128"/>
    </location>
</feature>
<accession>A0AAV7RZ39</accession>
<dbReference type="AlphaFoldDB" id="A0AAV7RZ39"/>
<comment type="caution">
    <text evidence="2">The sequence shown here is derived from an EMBL/GenBank/DDBJ whole genome shotgun (WGS) entry which is preliminary data.</text>
</comment>
<reference evidence="2" key="1">
    <citation type="journal article" date="2022" name="bioRxiv">
        <title>Sequencing and chromosome-scale assembly of the giantPleurodeles waltlgenome.</title>
        <authorList>
            <person name="Brown T."/>
            <person name="Elewa A."/>
            <person name="Iarovenko S."/>
            <person name="Subramanian E."/>
            <person name="Araus A.J."/>
            <person name="Petzold A."/>
            <person name="Susuki M."/>
            <person name="Suzuki K.-i.T."/>
            <person name="Hayashi T."/>
            <person name="Toyoda A."/>
            <person name="Oliveira C."/>
            <person name="Osipova E."/>
            <person name="Leigh N.D."/>
            <person name="Simon A."/>
            <person name="Yun M.H."/>
        </authorList>
    </citation>
    <scope>NUCLEOTIDE SEQUENCE</scope>
    <source>
        <strain evidence="2">20211129_DDA</strain>
        <tissue evidence="2">Liver</tissue>
    </source>
</reference>
<name>A0AAV7RZ39_PLEWA</name>
<feature type="region of interest" description="Disordered" evidence="1">
    <location>
        <begin position="67"/>
        <end position="159"/>
    </location>
</feature>
<dbReference type="EMBL" id="JANPWB010000009">
    <property type="protein sequence ID" value="KAJ1157208.1"/>
    <property type="molecule type" value="Genomic_DNA"/>
</dbReference>
<dbReference type="Proteomes" id="UP001066276">
    <property type="component" value="Chromosome 5"/>
</dbReference>
<evidence type="ECO:0000313" key="2">
    <source>
        <dbReference type="EMBL" id="KAJ1157208.1"/>
    </source>
</evidence>
<protein>
    <submittedName>
        <fullName evidence="2">Uncharacterized protein</fullName>
    </submittedName>
</protein>
<sequence length="189" mass="20930">MQGCLWDCWGAGKRSGPEASQSQLNCCCEEGGVERGYRRVLRPAAKAGYLITRLLAESGTVFRSSCGDDASPRYHGNGDAGNRLGNPDIRVLERTEKEDGLYARGAEEEKNADGDKKKGGEETKDLRKNGNSKDTLETNGQPRAGRRAEGRKLRHVPGGTWLSKKTEEYNYRNNEHYLAKLKEHSGTEI</sequence>
<organism evidence="2 3">
    <name type="scientific">Pleurodeles waltl</name>
    <name type="common">Iberian ribbed newt</name>
    <dbReference type="NCBI Taxonomy" id="8319"/>
    <lineage>
        <taxon>Eukaryota</taxon>
        <taxon>Metazoa</taxon>
        <taxon>Chordata</taxon>
        <taxon>Craniata</taxon>
        <taxon>Vertebrata</taxon>
        <taxon>Euteleostomi</taxon>
        <taxon>Amphibia</taxon>
        <taxon>Batrachia</taxon>
        <taxon>Caudata</taxon>
        <taxon>Salamandroidea</taxon>
        <taxon>Salamandridae</taxon>
        <taxon>Pleurodelinae</taxon>
        <taxon>Pleurodeles</taxon>
    </lineage>
</organism>
<evidence type="ECO:0000256" key="1">
    <source>
        <dbReference type="SAM" id="MobiDB-lite"/>
    </source>
</evidence>
<proteinExistence type="predicted"/>
<keyword evidence="3" id="KW-1185">Reference proteome</keyword>
<evidence type="ECO:0000313" key="3">
    <source>
        <dbReference type="Proteomes" id="UP001066276"/>
    </source>
</evidence>
<gene>
    <name evidence="2" type="ORF">NDU88_009923</name>
</gene>